<keyword evidence="2" id="KW-1185">Reference proteome</keyword>
<sequence length="44" mass="5009">MVSWGEPLPFIVSELHSSTSDLPYEFWEFMGGAGNLSNIDHWHS</sequence>
<dbReference type="HOGENOM" id="CLU_3223162_0_0_6"/>
<dbReference type="AlphaFoldDB" id="C5BSR0"/>
<dbReference type="EMBL" id="CP001614">
    <property type="protein sequence ID" value="ACR14457.1"/>
    <property type="molecule type" value="Genomic_DNA"/>
</dbReference>
<accession>C5BSR0</accession>
<proteinExistence type="predicted"/>
<evidence type="ECO:0000313" key="2">
    <source>
        <dbReference type="Proteomes" id="UP000009080"/>
    </source>
</evidence>
<evidence type="ECO:0000313" key="1">
    <source>
        <dbReference type="EMBL" id="ACR14457.1"/>
    </source>
</evidence>
<protein>
    <submittedName>
        <fullName evidence="1">Uncharacterized protein</fullName>
    </submittedName>
</protein>
<dbReference type="KEGG" id="ttu:TERTU_1464"/>
<organism evidence="1 2">
    <name type="scientific">Teredinibacter turnerae (strain ATCC 39867 / T7901)</name>
    <dbReference type="NCBI Taxonomy" id="377629"/>
    <lineage>
        <taxon>Bacteria</taxon>
        <taxon>Pseudomonadati</taxon>
        <taxon>Pseudomonadota</taxon>
        <taxon>Gammaproteobacteria</taxon>
        <taxon>Cellvibrionales</taxon>
        <taxon>Cellvibrionaceae</taxon>
        <taxon>Teredinibacter</taxon>
    </lineage>
</organism>
<reference evidence="1 2" key="1">
    <citation type="journal article" date="2009" name="PLoS ONE">
        <title>The complete genome of Teredinibacter turnerae T7901: an intracellular endosymbiont of marine wood-boring bivalves (shipworms).</title>
        <authorList>
            <person name="Yang J.C."/>
            <person name="Madupu R."/>
            <person name="Durkin A.S."/>
            <person name="Ekborg N.A."/>
            <person name="Pedamallu C.S."/>
            <person name="Hostetler J.B."/>
            <person name="Radune D."/>
            <person name="Toms B.S."/>
            <person name="Henrissat B."/>
            <person name="Coutinho P.M."/>
            <person name="Schwarz S."/>
            <person name="Field L."/>
            <person name="Trindade-Silva A.E."/>
            <person name="Soares C.A.G."/>
            <person name="Elshahawi S."/>
            <person name="Hanora A."/>
            <person name="Schmidt E.W."/>
            <person name="Haygood M.G."/>
            <person name="Posfai J."/>
            <person name="Benner J."/>
            <person name="Madinger C."/>
            <person name="Nove J."/>
            <person name="Anton B."/>
            <person name="Chaudhary K."/>
            <person name="Foster J."/>
            <person name="Holman A."/>
            <person name="Kumar S."/>
            <person name="Lessard P.A."/>
            <person name="Luyten Y.A."/>
            <person name="Slatko B."/>
            <person name="Wood N."/>
            <person name="Wu B."/>
            <person name="Teplitski M."/>
            <person name="Mougous J.D."/>
            <person name="Ward N."/>
            <person name="Eisen J.A."/>
            <person name="Badger J.H."/>
            <person name="Distel D.L."/>
        </authorList>
    </citation>
    <scope>NUCLEOTIDE SEQUENCE [LARGE SCALE GENOMIC DNA]</scope>
    <source>
        <strain evidence="2">ATCC 39867 / T7901</strain>
    </source>
</reference>
<dbReference type="Proteomes" id="UP000009080">
    <property type="component" value="Chromosome"/>
</dbReference>
<name>C5BSR0_TERTT</name>
<gene>
    <name evidence="1" type="ordered locus">TERTU_1464</name>
</gene>